<name>A0A225VLV6_9STRA</name>
<dbReference type="EMBL" id="NBNE01004395">
    <property type="protein sequence ID" value="OWZ05510.1"/>
    <property type="molecule type" value="Genomic_DNA"/>
</dbReference>
<comment type="caution">
    <text evidence="1">The sequence shown here is derived from an EMBL/GenBank/DDBJ whole genome shotgun (WGS) entry which is preliminary data.</text>
</comment>
<protein>
    <submittedName>
        <fullName evidence="1">Uncharacterized protein</fullName>
    </submittedName>
</protein>
<keyword evidence="2" id="KW-1185">Reference proteome</keyword>
<reference evidence="2" key="1">
    <citation type="submission" date="2017-03" db="EMBL/GenBank/DDBJ databases">
        <title>Phytopthora megakarya and P. palmivora, two closely related causual agents of cacao black pod achieved similar genome size and gene model numbers by different mechanisms.</title>
        <authorList>
            <person name="Ali S."/>
            <person name="Shao J."/>
            <person name="Larry D.J."/>
            <person name="Kronmiller B."/>
            <person name="Shen D."/>
            <person name="Strem M.D."/>
            <person name="Melnick R.L."/>
            <person name="Guiltinan M.J."/>
            <person name="Tyler B.M."/>
            <person name="Meinhardt L.W."/>
            <person name="Bailey B.A."/>
        </authorList>
    </citation>
    <scope>NUCLEOTIDE SEQUENCE [LARGE SCALE GENOMIC DNA]</scope>
    <source>
        <strain evidence="2">zdho120</strain>
    </source>
</reference>
<sequence length="110" mass="12717">ERLALSAAEWRVNSRTMMPGRERVFVVRFCRCLDKPTRRLVLQKEKPRALEKAVKLATIIYFSVPDIMQLALVDNPESVSLVRFPNPRGVYNNYTGTWFKLEGVANLLSY</sequence>
<gene>
    <name evidence="1" type="ORF">PHMEG_00022392</name>
</gene>
<organism evidence="1 2">
    <name type="scientific">Phytophthora megakarya</name>
    <dbReference type="NCBI Taxonomy" id="4795"/>
    <lineage>
        <taxon>Eukaryota</taxon>
        <taxon>Sar</taxon>
        <taxon>Stramenopiles</taxon>
        <taxon>Oomycota</taxon>
        <taxon>Peronosporomycetes</taxon>
        <taxon>Peronosporales</taxon>
        <taxon>Peronosporaceae</taxon>
        <taxon>Phytophthora</taxon>
    </lineage>
</organism>
<dbReference type="Proteomes" id="UP000198211">
    <property type="component" value="Unassembled WGS sequence"/>
</dbReference>
<evidence type="ECO:0000313" key="1">
    <source>
        <dbReference type="EMBL" id="OWZ05510.1"/>
    </source>
</evidence>
<feature type="non-terminal residue" evidence="1">
    <location>
        <position position="1"/>
    </location>
</feature>
<dbReference type="AlphaFoldDB" id="A0A225VLV6"/>
<accession>A0A225VLV6</accession>
<proteinExistence type="predicted"/>
<evidence type="ECO:0000313" key="2">
    <source>
        <dbReference type="Proteomes" id="UP000198211"/>
    </source>
</evidence>